<dbReference type="RefSeq" id="WP_025356475.1">
    <property type="nucleotide sequence ID" value="NZ_BAAABQ010000073.1"/>
</dbReference>
<protein>
    <recommendedName>
        <fullName evidence="1">Effector-associated domain-containing protein</fullName>
    </recommendedName>
</protein>
<dbReference type="Proteomes" id="UP000517916">
    <property type="component" value="Unassembled WGS sequence"/>
</dbReference>
<dbReference type="InterPro" id="IPR045431">
    <property type="entry name" value="EAD2"/>
</dbReference>
<sequence>MGHDHAAHRGILVVDVEGFSGPDRSEDHRKVVRDRLRAILRESLSEIGVDLDRCFVNDTGDGTLVLLGPEVPEQSLVHPLPTAMEARLRLHNSRHADGARIRLRVALHHGQVHFDGAGATSAAVIHAFRLLDCAPLKQGLRQASGPLALVTSEQFYAEVVLGVPAAAPENYLRVSVSEKETTGTAWMFVPGGLPSGALTPSLPVWLGEDVPVPGGERLAGQLVLAIRQSPALLDAAREHWSPGGRIAVADAVHALTDALLLVPAMGEDASRRVVLAELPVQIRTSIARSPVPRRDVLEIVRTCLNRNGGLGALLAAVARTEGDTLDLADLHVAVVRVLGALVGD</sequence>
<reference evidence="2 3" key="1">
    <citation type="submission" date="2020-08" db="EMBL/GenBank/DDBJ databases">
        <title>Genomic Encyclopedia of Archaeal and Bacterial Type Strains, Phase II (KMG-II): from individual species to whole genera.</title>
        <authorList>
            <person name="Goeker M."/>
        </authorList>
    </citation>
    <scope>NUCLEOTIDE SEQUENCE [LARGE SCALE GENOMIC DNA]</scope>
    <source>
        <strain evidence="2 3">DSM 43850</strain>
    </source>
</reference>
<organism evidence="2 3">
    <name type="scientific">Kutzneria viridogrisea</name>
    <dbReference type="NCBI Taxonomy" id="47990"/>
    <lineage>
        <taxon>Bacteria</taxon>
        <taxon>Bacillati</taxon>
        <taxon>Actinomycetota</taxon>
        <taxon>Actinomycetes</taxon>
        <taxon>Pseudonocardiales</taxon>
        <taxon>Pseudonocardiaceae</taxon>
        <taxon>Kutzneria</taxon>
    </lineage>
</organism>
<evidence type="ECO:0000259" key="1">
    <source>
        <dbReference type="Pfam" id="PF19956"/>
    </source>
</evidence>
<dbReference type="EMBL" id="JACJID010000004">
    <property type="protein sequence ID" value="MBA8928445.1"/>
    <property type="molecule type" value="Genomic_DNA"/>
</dbReference>
<dbReference type="InterPro" id="IPR029787">
    <property type="entry name" value="Nucleotide_cyclase"/>
</dbReference>
<comment type="caution">
    <text evidence="2">The sequence shown here is derived from an EMBL/GenBank/DDBJ whole genome shotgun (WGS) entry which is preliminary data.</text>
</comment>
<keyword evidence="3" id="KW-1185">Reference proteome</keyword>
<feature type="domain" description="Effector-associated" evidence="1">
    <location>
        <begin position="256"/>
        <end position="333"/>
    </location>
</feature>
<evidence type="ECO:0000313" key="3">
    <source>
        <dbReference type="Proteomes" id="UP000517916"/>
    </source>
</evidence>
<evidence type="ECO:0000313" key="2">
    <source>
        <dbReference type="EMBL" id="MBA8928445.1"/>
    </source>
</evidence>
<gene>
    <name evidence="2" type="ORF">BC739_005662</name>
</gene>
<name>A0ABR6BNI6_9PSEU</name>
<dbReference type="SUPFAM" id="SSF55073">
    <property type="entry name" value="Nucleotide cyclase"/>
    <property type="match status" value="1"/>
</dbReference>
<proteinExistence type="predicted"/>
<accession>A0ABR6BNI6</accession>
<dbReference type="Pfam" id="PF19956">
    <property type="entry name" value="EAD2"/>
    <property type="match status" value="1"/>
</dbReference>
<dbReference type="Gene3D" id="3.30.70.1230">
    <property type="entry name" value="Nucleotide cyclase"/>
    <property type="match status" value="1"/>
</dbReference>